<evidence type="ECO:0000313" key="1">
    <source>
        <dbReference type="EMBL" id="EPE29687.1"/>
    </source>
</evidence>
<dbReference type="HOGENOM" id="CLU_792386_0_0_1"/>
<reference evidence="1 2" key="1">
    <citation type="journal article" date="2013" name="BMC Genomics">
        <title>Genomics-driven discovery of the pneumocandin biosynthetic gene cluster in the fungus Glarea lozoyensis.</title>
        <authorList>
            <person name="Chen L."/>
            <person name="Yue Q."/>
            <person name="Zhang X."/>
            <person name="Xiang M."/>
            <person name="Wang C."/>
            <person name="Li S."/>
            <person name="Che Y."/>
            <person name="Ortiz-Lopez F.J."/>
            <person name="Bills G.F."/>
            <person name="Liu X."/>
            <person name="An Z."/>
        </authorList>
    </citation>
    <scope>NUCLEOTIDE SEQUENCE [LARGE SCALE GENOMIC DNA]</scope>
    <source>
        <strain evidence="2">ATCC 20868 / MF5171</strain>
    </source>
</reference>
<gene>
    <name evidence="1" type="ORF">GLAREA_00847</name>
</gene>
<protein>
    <submittedName>
        <fullName evidence="1">Uncharacterized protein</fullName>
    </submittedName>
</protein>
<dbReference type="Proteomes" id="UP000016922">
    <property type="component" value="Unassembled WGS sequence"/>
</dbReference>
<dbReference type="KEGG" id="glz:GLAREA_00847"/>
<sequence>MTCPHEADGRPAVDEQKPNLSDLAEGKKFIVMDDGSRVTPTFYRRALSFQGEKDWFAAAKTLEAHEGQDTDLDSHKLRLSCKNNMLIEELERQIKEWSARFKLNINADVQDLREASEHDLPWVELVPARFSCHTPTRETEVAELAANLHIHGISRQAELIQKFCFPIKMQLVYCKALLFKIKHYEEDYVDFCKQEKQKDAESMEKPQAEISKKIRIRFVKFGDALLATVAATDALRTGLRRELNTYSVPVDMTILKARSKLLVGTTGDERPAKKGVEVMMRYLSAFYRSKLKVWSPLIAQWIIQLYKLEKQLLAPEIMEIYESVIERILSSITAAPASDLFKGPREIVES</sequence>
<evidence type="ECO:0000313" key="2">
    <source>
        <dbReference type="Proteomes" id="UP000016922"/>
    </source>
</evidence>
<dbReference type="EMBL" id="KE145367">
    <property type="protein sequence ID" value="EPE29687.1"/>
    <property type="molecule type" value="Genomic_DNA"/>
</dbReference>
<dbReference type="RefSeq" id="XP_008083796.1">
    <property type="nucleotide sequence ID" value="XM_008085605.1"/>
</dbReference>
<dbReference type="AlphaFoldDB" id="S3CTF4"/>
<dbReference type="OrthoDB" id="10278293at2759"/>
<name>S3CTF4_GLAL2</name>
<keyword evidence="2" id="KW-1185">Reference proteome</keyword>
<organism evidence="1 2">
    <name type="scientific">Glarea lozoyensis (strain ATCC 20868 / MF5171)</name>
    <dbReference type="NCBI Taxonomy" id="1116229"/>
    <lineage>
        <taxon>Eukaryota</taxon>
        <taxon>Fungi</taxon>
        <taxon>Dikarya</taxon>
        <taxon>Ascomycota</taxon>
        <taxon>Pezizomycotina</taxon>
        <taxon>Leotiomycetes</taxon>
        <taxon>Helotiales</taxon>
        <taxon>Helotiaceae</taxon>
        <taxon>Glarea</taxon>
    </lineage>
</organism>
<accession>S3CTF4</accession>
<proteinExistence type="predicted"/>
<dbReference type="GeneID" id="19459905"/>